<protein>
    <submittedName>
        <fullName evidence="1">Uncharacterized protein</fullName>
    </submittedName>
</protein>
<name>A0A4R8RRE5_COLTR</name>
<comment type="caution">
    <text evidence="1">The sequence shown here is derived from an EMBL/GenBank/DDBJ whole genome shotgun (WGS) entry which is preliminary data.</text>
</comment>
<sequence>MRYGYKSIALPCSPPPRVAFHVGAPCEKNLISADPSSVKPTKAVRTAREIGSGTKTKHDQTKSSSTLALAYPPDSEFHSGFLKQ</sequence>
<dbReference type="EMBL" id="RYZW01000044">
    <property type="protein sequence ID" value="TDZ58476.1"/>
    <property type="molecule type" value="Genomic_DNA"/>
</dbReference>
<gene>
    <name evidence="1" type="ORF">CTRI78_v005420</name>
</gene>
<evidence type="ECO:0000313" key="1">
    <source>
        <dbReference type="EMBL" id="TDZ58476.1"/>
    </source>
</evidence>
<keyword evidence="2" id="KW-1185">Reference proteome</keyword>
<dbReference type="Proteomes" id="UP000295703">
    <property type="component" value="Unassembled WGS sequence"/>
</dbReference>
<reference evidence="1 2" key="1">
    <citation type="submission" date="2018-12" db="EMBL/GenBank/DDBJ databases">
        <title>Genome sequence and assembly of Colletotrichum trifolii.</title>
        <authorList>
            <person name="Gan P."/>
            <person name="Shirasu K."/>
        </authorList>
    </citation>
    <scope>NUCLEOTIDE SEQUENCE [LARGE SCALE GENOMIC DNA]</scope>
    <source>
        <strain evidence="1 2">543-2</strain>
    </source>
</reference>
<proteinExistence type="predicted"/>
<evidence type="ECO:0000313" key="2">
    <source>
        <dbReference type="Proteomes" id="UP000295703"/>
    </source>
</evidence>
<dbReference type="AlphaFoldDB" id="A0A4R8RRE5"/>
<accession>A0A4R8RRE5</accession>
<organism evidence="1 2">
    <name type="scientific">Colletotrichum trifolii</name>
    <dbReference type="NCBI Taxonomy" id="5466"/>
    <lineage>
        <taxon>Eukaryota</taxon>
        <taxon>Fungi</taxon>
        <taxon>Dikarya</taxon>
        <taxon>Ascomycota</taxon>
        <taxon>Pezizomycotina</taxon>
        <taxon>Sordariomycetes</taxon>
        <taxon>Hypocreomycetidae</taxon>
        <taxon>Glomerellales</taxon>
        <taxon>Glomerellaceae</taxon>
        <taxon>Colletotrichum</taxon>
        <taxon>Colletotrichum orbiculare species complex</taxon>
    </lineage>
</organism>